<dbReference type="GO" id="GO:0043190">
    <property type="term" value="C:ATP-binding cassette (ABC) transporter complex"/>
    <property type="evidence" value="ECO:0007669"/>
    <property type="project" value="InterPro"/>
</dbReference>
<keyword evidence="3 6" id="KW-1133">Transmembrane helix</keyword>
<dbReference type="Proteomes" id="UP000642748">
    <property type="component" value="Unassembled WGS sequence"/>
</dbReference>
<feature type="transmembrane region" description="Helical" evidence="6">
    <location>
        <begin position="70"/>
        <end position="94"/>
    </location>
</feature>
<dbReference type="Pfam" id="PF01061">
    <property type="entry name" value="ABC2_membrane"/>
    <property type="match status" value="1"/>
</dbReference>
<dbReference type="PANTHER" id="PTHR43229:SF2">
    <property type="entry name" value="NODULATION PROTEIN J"/>
    <property type="match status" value="1"/>
</dbReference>
<dbReference type="RefSeq" id="WP_203921184.1">
    <property type="nucleotide sequence ID" value="NZ_BONZ01000056.1"/>
</dbReference>
<evidence type="ECO:0000256" key="1">
    <source>
        <dbReference type="ARBA" id="ARBA00004141"/>
    </source>
</evidence>
<keyword evidence="9" id="KW-1185">Reference proteome</keyword>
<dbReference type="InterPro" id="IPR000412">
    <property type="entry name" value="ABC_2_transport"/>
</dbReference>
<dbReference type="GO" id="GO:0046677">
    <property type="term" value="P:response to antibiotic"/>
    <property type="evidence" value="ECO:0007669"/>
    <property type="project" value="UniProtKB-KW"/>
</dbReference>
<protein>
    <recommendedName>
        <fullName evidence="6">Transport permease protein</fullName>
    </recommendedName>
</protein>
<evidence type="ECO:0000313" key="9">
    <source>
        <dbReference type="Proteomes" id="UP000642748"/>
    </source>
</evidence>
<evidence type="ECO:0000256" key="4">
    <source>
        <dbReference type="ARBA" id="ARBA00023136"/>
    </source>
</evidence>
<reference evidence="8" key="1">
    <citation type="submission" date="2021-01" db="EMBL/GenBank/DDBJ databases">
        <title>Whole genome shotgun sequence of Rugosimonospora africana NBRC 104875.</title>
        <authorList>
            <person name="Komaki H."/>
            <person name="Tamura T."/>
        </authorList>
    </citation>
    <scope>NUCLEOTIDE SEQUENCE</scope>
    <source>
        <strain evidence="8">NBRC 104875</strain>
    </source>
</reference>
<evidence type="ECO:0000256" key="5">
    <source>
        <dbReference type="ARBA" id="ARBA00023251"/>
    </source>
</evidence>
<evidence type="ECO:0000256" key="3">
    <source>
        <dbReference type="ARBA" id="ARBA00022989"/>
    </source>
</evidence>
<proteinExistence type="inferred from homology"/>
<sequence length="267" mass="28000">MSDLAAPLAVQPATGRRRSPISDALTMSARCVRLSRRQLDALLVMLMLPIMLMLLFVYLFGGAIQTGTTYVTYVVPGILIICAAFGSSTTAVTVAQDMRGGIIERFRSMDIGGPAAIGGHVVANVVRNAVSTVLVLGVGYLVGFRPHASGLAWVGAAGMMLLFVFAFSWLSAAIGLLAGSPEAANGFGFFLMFLPYPSSAFVPVATMPGWIHGFADNQPITPVVETLRGLLLGQPVGNHAWAAVAWCAGITVASVAASAVLFRRRSS</sequence>
<evidence type="ECO:0000313" key="8">
    <source>
        <dbReference type="EMBL" id="GIH17637.1"/>
    </source>
</evidence>
<dbReference type="InterPro" id="IPR013525">
    <property type="entry name" value="ABC2_TM"/>
</dbReference>
<keyword evidence="2 6" id="KW-0812">Transmembrane</keyword>
<evidence type="ECO:0000256" key="2">
    <source>
        <dbReference type="ARBA" id="ARBA00022692"/>
    </source>
</evidence>
<name>A0A8J3VSR8_9ACTN</name>
<keyword evidence="6" id="KW-0813">Transport</keyword>
<dbReference type="PIRSF" id="PIRSF006648">
    <property type="entry name" value="DrrB"/>
    <property type="match status" value="1"/>
</dbReference>
<feature type="transmembrane region" description="Helical" evidence="6">
    <location>
        <begin position="115"/>
        <end position="141"/>
    </location>
</feature>
<feature type="transmembrane region" description="Helical" evidence="6">
    <location>
        <begin position="189"/>
        <end position="211"/>
    </location>
</feature>
<comment type="caution">
    <text evidence="8">The sequence shown here is derived from an EMBL/GenBank/DDBJ whole genome shotgun (WGS) entry which is preliminary data.</text>
</comment>
<organism evidence="8 9">
    <name type="scientific">Rugosimonospora africana</name>
    <dbReference type="NCBI Taxonomy" id="556532"/>
    <lineage>
        <taxon>Bacteria</taxon>
        <taxon>Bacillati</taxon>
        <taxon>Actinomycetota</taxon>
        <taxon>Actinomycetes</taxon>
        <taxon>Micromonosporales</taxon>
        <taxon>Micromonosporaceae</taxon>
        <taxon>Rugosimonospora</taxon>
    </lineage>
</organism>
<dbReference type="EMBL" id="BONZ01000056">
    <property type="protein sequence ID" value="GIH17637.1"/>
    <property type="molecule type" value="Genomic_DNA"/>
</dbReference>
<keyword evidence="4 6" id="KW-0472">Membrane</keyword>
<feature type="transmembrane region" description="Helical" evidence="6">
    <location>
        <begin position="153"/>
        <end position="177"/>
    </location>
</feature>
<dbReference type="InterPro" id="IPR047817">
    <property type="entry name" value="ABC2_TM_bact-type"/>
</dbReference>
<gene>
    <name evidence="8" type="ORF">Raf01_58090</name>
</gene>
<evidence type="ECO:0000259" key="7">
    <source>
        <dbReference type="PROSITE" id="PS51012"/>
    </source>
</evidence>
<feature type="domain" description="ABC transmembrane type-2" evidence="7">
    <location>
        <begin position="40"/>
        <end position="265"/>
    </location>
</feature>
<keyword evidence="5" id="KW-0046">Antibiotic resistance</keyword>
<evidence type="ECO:0000256" key="6">
    <source>
        <dbReference type="RuleBase" id="RU361157"/>
    </source>
</evidence>
<dbReference type="InterPro" id="IPR051784">
    <property type="entry name" value="Nod_factor_ABC_transporter"/>
</dbReference>
<dbReference type="PROSITE" id="PS51012">
    <property type="entry name" value="ABC_TM2"/>
    <property type="match status" value="1"/>
</dbReference>
<keyword evidence="6" id="KW-1003">Cell membrane</keyword>
<feature type="transmembrane region" description="Helical" evidence="6">
    <location>
        <begin position="42"/>
        <end position="64"/>
    </location>
</feature>
<feature type="transmembrane region" description="Helical" evidence="6">
    <location>
        <begin position="240"/>
        <end position="262"/>
    </location>
</feature>
<dbReference type="PANTHER" id="PTHR43229">
    <property type="entry name" value="NODULATION PROTEIN J"/>
    <property type="match status" value="1"/>
</dbReference>
<accession>A0A8J3VSR8</accession>
<comment type="subcellular location">
    <subcellularLocation>
        <location evidence="6">Cell membrane</location>
        <topology evidence="6">Multi-pass membrane protein</topology>
    </subcellularLocation>
    <subcellularLocation>
        <location evidence="1">Membrane</location>
        <topology evidence="1">Multi-pass membrane protein</topology>
    </subcellularLocation>
</comment>
<dbReference type="AlphaFoldDB" id="A0A8J3VSR8"/>
<comment type="similarity">
    <text evidence="6">Belongs to the ABC-2 integral membrane protein family.</text>
</comment>
<dbReference type="GO" id="GO:0140359">
    <property type="term" value="F:ABC-type transporter activity"/>
    <property type="evidence" value="ECO:0007669"/>
    <property type="project" value="InterPro"/>
</dbReference>